<proteinExistence type="predicted"/>
<comment type="caution">
    <text evidence="2">The sequence shown here is derived from an EMBL/GenBank/DDBJ whole genome shotgun (WGS) entry which is preliminary data.</text>
</comment>
<reference evidence="2 3" key="1">
    <citation type="submission" date="2024-09" db="EMBL/GenBank/DDBJ databases">
        <title>Chromosome-scale assembly of Riccia sorocarpa.</title>
        <authorList>
            <person name="Paukszto L."/>
        </authorList>
    </citation>
    <scope>NUCLEOTIDE SEQUENCE [LARGE SCALE GENOMIC DNA]</scope>
    <source>
        <strain evidence="2">LP-2024</strain>
        <tissue evidence="2">Aerial parts of the thallus</tissue>
    </source>
</reference>
<evidence type="ECO:0000256" key="1">
    <source>
        <dbReference type="SAM" id="MobiDB-lite"/>
    </source>
</evidence>
<evidence type="ECO:0000313" key="2">
    <source>
        <dbReference type="EMBL" id="KAL3686283.1"/>
    </source>
</evidence>
<feature type="compositionally biased region" description="Basic and acidic residues" evidence="1">
    <location>
        <begin position="145"/>
        <end position="161"/>
    </location>
</feature>
<dbReference type="EMBL" id="JBJQOH010000005">
    <property type="protein sequence ID" value="KAL3686283.1"/>
    <property type="molecule type" value="Genomic_DNA"/>
</dbReference>
<accession>A0ABD3H452</accession>
<gene>
    <name evidence="2" type="ORF">R1sor_008857</name>
</gene>
<evidence type="ECO:0000313" key="3">
    <source>
        <dbReference type="Proteomes" id="UP001633002"/>
    </source>
</evidence>
<name>A0ABD3H452_9MARC</name>
<dbReference type="AlphaFoldDB" id="A0ABD3H452"/>
<protein>
    <submittedName>
        <fullName evidence="2">Uncharacterized protein</fullName>
    </submittedName>
</protein>
<feature type="region of interest" description="Disordered" evidence="1">
    <location>
        <begin position="74"/>
        <end position="161"/>
    </location>
</feature>
<organism evidence="2 3">
    <name type="scientific">Riccia sorocarpa</name>
    <dbReference type="NCBI Taxonomy" id="122646"/>
    <lineage>
        <taxon>Eukaryota</taxon>
        <taxon>Viridiplantae</taxon>
        <taxon>Streptophyta</taxon>
        <taxon>Embryophyta</taxon>
        <taxon>Marchantiophyta</taxon>
        <taxon>Marchantiopsida</taxon>
        <taxon>Marchantiidae</taxon>
        <taxon>Marchantiales</taxon>
        <taxon>Ricciaceae</taxon>
        <taxon>Riccia</taxon>
    </lineage>
</organism>
<sequence length="161" mass="17371">MVFSVFFINGPVTRLVMVTAFMDIGSVEVIRLKSRNVGNSGHWSGGIRYGWIVPDGSFCSDKDGREFQLNVENVKDGSDGSCQTAAKTITRLRKEDSTDNDAGNEQPNDPSKTSPRPSSMNEAATRANGSTSEPRPGNEITTTSKMEKISSCKEDGTLGDS</sequence>
<dbReference type="Proteomes" id="UP001633002">
    <property type="component" value="Unassembled WGS sequence"/>
</dbReference>
<feature type="compositionally biased region" description="Polar residues" evidence="1">
    <location>
        <begin position="100"/>
        <end position="144"/>
    </location>
</feature>
<keyword evidence="3" id="KW-1185">Reference proteome</keyword>